<evidence type="ECO:0000313" key="9">
    <source>
        <dbReference type="EMBL" id="MCI2282744.1"/>
    </source>
</evidence>
<evidence type="ECO:0000256" key="5">
    <source>
        <dbReference type="ARBA" id="ARBA00023180"/>
    </source>
</evidence>
<keyword evidence="3" id="KW-0378">Hydrolase</keyword>
<reference evidence="9" key="1">
    <citation type="submission" date="2022-01" db="EMBL/GenBank/DDBJ databases">
        <title>Colwellia maritima, isolated from seawater.</title>
        <authorList>
            <person name="Kristyanto S."/>
            <person name="Jung J."/>
            <person name="Jeon C.O."/>
        </authorList>
    </citation>
    <scope>NUCLEOTIDE SEQUENCE</scope>
    <source>
        <strain evidence="9">MSW7</strain>
    </source>
</reference>
<dbReference type="Proteomes" id="UP001139646">
    <property type="component" value="Unassembled WGS sequence"/>
</dbReference>
<keyword evidence="4" id="KW-0720">Serine protease</keyword>
<feature type="domain" description="Inhibitor I9" evidence="8">
    <location>
        <begin position="35"/>
        <end position="80"/>
    </location>
</feature>
<organism evidence="9 10">
    <name type="scientific">Colwellia maritima</name>
    <dbReference type="NCBI Taxonomy" id="2912588"/>
    <lineage>
        <taxon>Bacteria</taxon>
        <taxon>Pseudomonadati</taxon>
        <taxon>Pseudomonadota</taxon>
        <taxon>Gammaproteobacteria</taxon>
        <taxon>Alteromonadales</taxon>
        <taxon>Colwelliaceae</taxon>
        <taxon>Colwellia</taxon>
    </lineage>
</organism>
<dbReference type="CDD" id="cd04852">
    <property type="entry name" value="Peptidases_S8_3"/>
    <property type="match status" value="1"/>
</dbReference>
<keyword evidence="10" id="KW-1185">Reference proteome</keyword>
<proteinExistence type="inferred from homology"/>
<dbReference type="EMBL" id="JAKKSL010000001">
    <property type="protein sequence ID" value="MCI2282744.1"/>
    <property type="molecule type" value="Genomic_DNA"/>
</dbReference>
<comment type="similarity">
    <text evidence="1 6">Belongs to the peptidase S8 family.</text>
</comment>
<dbReference type="InterPro" id="IPR045051">
    <property type="entry name" value="SBT"/>
</dbReference>
<dbReference type="Gene3D" id="3.40.50.200">
    <property type="entry name" value="Peptidase S8/S53 domain"/>
    <property type="match status" value="1"/>
</dbReference>
<comment type="caution">
    <text evidence="6">Lacks conserved residue(s) required for the propagation of feature annotation.</text>
</comment>
<dbReference type="InterPro" id="IPR000209">
    <property type="entry name" value="Peptidase_S8/S53_dom"/>
</dbReference>
<evidence type="ECO:0000256" key="1">
    <source>
        <dbReference type="ARBA" id="ARBA00011073"/>
    </source>
</evidence>
<dbReference type="Pfam" id="PF05922">
    <property type="entry name" value="Inhibitor_I9"/>
    <property type="match status" value="1"/>
</dbReference>
<evidence type="ECO:0000256" key="3">
    <source>
        <dbReference type="ARBA" id="ARBA00022801"/>
    </source>
</evidence>
<sequence>MPTNQLVANVGNRYNAYTPAMIAYTEALEKKQKEVLGSIGAVDIIYSFTHTFNGFTAKLSDKQKSELESHPDVIGVWEDRLEVINTANTPEFLGLTGPGGQHSLNIKGEDVIIGVIDTGIWPENPSFADDGSYSDPVGLGRQGSCDIGTDTEFYCNNKLIGARYFDASFKSQYDIQYVLGEFDSPRDADGHGSHTASTAGGNENIDAVLSGIPAGTVSGMAPRARIAAYKACRNSDYVSPEGNEERGCFYGDTMAAIDAAVTDGVDVINYSIGGSRTDLTIPSTTAMLNAAAAGVFVSVSAGNEGPDVETVGTPAPWVTSVAASTYNGTSIIVGKALNVTSGPLNGTSLMSVLADFGPEAQGLSGELVIAEPIEACDADPLTNAGDFPEK</sequence>
<dbReference type="Gene3D" id="3.30.70.80">
    <property type="entry name" value="Peptidase S8 propeptide/proteinase inhibitor I9"/>
    <property type="match status" value="1"/>
</dbReference>
<protein>
    <submittedName>
        <fullName evidence="9">S8 family serine peptidase</fullName>
    </submittedName>
</protein>
<evidence type="ECO:0000259" key="7">
    <source>
        <dbReference type="Pfam" id="PF00082"/>
    </source>
</evidence>
<dbReference type="PROSITE" id="PS00136">
    <property type="entry name" value="SUBTILASE_ASP"/>
    <property type="match status" value="1"/>
</dbReference>
<dbReference type="InterPro" id="IPR015500">
    <property type="entry name" value="Peptidase_S8_subtilisin-rel"/>
</dbReference>
<dbReference type="InterPro" id="IPR010259">
    <property type="entry name" value="S8pro/Inhibitor_I9"/>
</dbReference>
<comment type="caution">
    <text evidence="9">The sequence shown here is derived from an EMBL/GenBank/DDBJ whole genome shotgun (WGS) entry which is preliminary data.</text>
</comment>
<dbReference type="PANTHER" id="PTHR10795">
    <property type="entry name" value="PROPROTEIN CONVERTASE SUBTILISIN/KEXIN"/>
    <property type="match status" value="1"/>
</dbReference>
<dbReference type="SUPFAM" id="SSF52743">
    <property type="entry name" value="Subtilisin-like"/>
    <property type="match status" value="1"/>
</dbReference>
<name>A0ABS9WXY3_9GAMM</name>
<dbReference type="InterPro" id="IPR037045">
    <property type="entry name" value="S8pro/Inhibitor_I9_sf"/>
</dbReference>
<dbReference type="PRINTS" id="PR00723">
    <property type="entry name" value="SUBTILISIN"/>
</dbReference>
<keyword evidence="5" id="KW-0325">Glycoprotein</keyword>
<evidence type="ECO:0000313" key="10">
    <source>
        <dbReference type="Proteomes" id="UP001139646"/>
    </source>
</evidence>
<accession>A0ABS9WXY3</accession>
<evidence type="ECO:0000256" key="2">
    <source>
        <dbReference type="ARBA" id="ARBA00022670"/>
    </source>
</evidence>
<dbReference type="PROSITE" id="PS51892">
    <property type="entry name" value="SUBTILASE"/>
    <property type="match status" value="1"/>
</dbReference>
<evidence type="ECO:0000256" key="6">
    <source>
        <dbReference type="PROSITE-ProRule" id="PRU01240"/>
    </source>
</evidence>
<dbReference type="InterPro" id="IPR023827">
    <property type="entry name" value="Peptidase_S8_Asp-AS"/>
</dbReference>
<evidence type="ECO:0000259" key="8">
    <source>
        <dbReference type="Pfam" id="PF05922"/>
    </source>
</evidence>
<dbReference type="Pfam" id="PF00082">
    <property type="entry name" value="Peptidase_S8"/>
    <property type="match status" value="1"/>
</dbReference>
<feature type="domain" description="Peptidase S8/S53" evidence="7">
    <location>
        <begin position="108"/>
        <end position="327"/>
    </location>
</feature>
<evidence type="ECO:0000256" key="4">
    <source>
        <dbReference type="ARBA" id="ARBA00022825"/>
    </source>
</evidence>
<dbReference type="InterPro" id="IPR036852">
    <property type="entry name" value="Peptidase_S8/S53_dom_sf"/>
</dbReference>
<gene>
    <name evidence="9" type="ORF">L3081_04145</name>
</gene>
<keyword evidence="2" id="KW-0645">Protease</keyword>
<dbReference type="InterPro" id="IPR034197">
    <property type="entry name" value="Peptidases_S8_3"/>
</dbReference>